<name>A0A238V0H3_9PSEU</name>
<dbReference type="OrthoDB" id="3611885at2"/>
<dbReference type="NCBIfam" id="NF042914">
    <property type="entry name" value="SAV915_dom"/>
    <property type="match status" value="1"/>
</dbReference>
<accession>A0A238V0H3</accession>
<dbReference type="Proteomes" id="UP000198348">
    <property type="component" value="Unassembled WGS sequence"/>
</dbReference>
<keyword evidence="2" id="KW-1185">Reference proteome</keyword>
<dbReference type="EMBL" id="FZNW01000001">
    <property type="protein sequence ID" value="SNR27507.1"/>
    <property type="molecule type" value="Genomic_DNA"/>
</dbReference>
<evidence type="ECO:0008006" key="3">
    <source>
        <dbReference type="Google" id="ProtNLM"/>
    </source>
</evidence>
<evidence type="ECO:0000313" key="2">
    <source>
        <dbReference type="Proteomes" id="UP000198348"/>
    </source>
</evidence>
<reference evidence="1 2" key="1">
    <citation type="submission" date="2017-06" db="EMBL/GenBank/DDBJ databases">
        <authorList>
            <person name="Kim H.J."/>
            <person name="Triplett B.A."/>
        </authorList>
    </citation>
    <scope>NUCLEOTIDE SEQUENCE [LARGE SCALE GENOMIC DNA]</scope>
    <source>
        <strain evidence="1 2">DSM 45207</strain>
    </source>
</reference>
<sequence>MAEGDGLRPFDRTTLVLFEDLSGRAVEELYVLTGADGALELRQTPQGEIVFVAFTSFTRLATSCGAGQPHARPSFAELERVVEAIRPTVLVGLDVWLPEGHRYPEPDPRAQEPLERIEEVPAGDGRVWIPSRPVRKGDRTVMAELHPDESGKPLLCVYTSLDALRQSCGPYQAAAAIEADSIEQVADESGARGVAINPVLAEEARHTGVVQDWSR</sequence>
<dbReference type="RefSeq" id="WP_089299433.1">
    <property type="nucleotide sequence ID" value="NZ_FZNW01000001.1"/>
</dbReference>
<gene>
    <name evidence="1" type="ORF">SAMN06265360_10179</name>
</gene>
<dbReference type="InterPro" id="IPR049975">
    <property type="entry name" value="SAV_915-like_dom"/>
</dbReference>
<evidence type="ECO:0000313" key="1">
    <source>
        <dbReference type="EMBL" id="SNR27507.1"/>
    </source>
</evidence>
<organism evidence="1 2">
    <name type="scientific">Haloechinothrix alba</name>
    <dbReference type="NCBI Taxonomy" id="664784"/>
    <lineage>
        <taxon>Bacteria</taxon>
        <taxon>Bacillati</taxon>
        <taxon>Actinomycetota</taxon>
        <taxon>Actinomycetes</taxon>
        <taxon>Pseudonocardiales</taxon>
        <taxon>Pseudonocardiaceae</taxon>
        <taxon>Haloechinothrix</taxon>
    </lineage>
</organism>
<protein>
    <recommendedName>
        <fullName evidence="3">SseB protein N-terminal domain-containing protein</fullName>
    </recommendedName>
</protein>
<dbReference type="AlphaFoldDB" id="A0A238V0H3"/>
<proteinExistence type="predicted"/>